<name>A0A430AT72_9ENTE</name>
<dbReference type="SUPFAM" id="SSF88659">
    <property type="entry name" value="Sigma3 and sigma4 domains of RNA polymerase sigma factors"/>
    <property type="match status" value="1"/>
</dbReference>
<evidence type="ECO:0000259" key="1">
    <source>
        <dbReference type="Pfam" id="PF08281"/>
    </source>
</evidence>
<dbReference type="InterPro" id="IPR036388">
    <property type="entry name" value="WH-like_DNA-bd_sf"/>
</dbReference>
<accession>A0A430AT72</accession>
<dbReference type="OrthoDB" id="9794508at2"/>
<comment type="caution">
    <text evidence="2">The sequence shown here is derived from an EMBL/GenBank/DDBJ whole genome shotgun (WGS) entry which is preliminary data.</text>
</comment>
<dbReference type="AlphaFoldDB" id="A0A430AT72"/>
<proteinExistence type="predicted"/>
<dbReference type="GO" id="GO:0003677">
    <property type="term" value="F:DNA binding"/>
    <property type="evidence" value="ECO:0007669"/>
    <property type="project" value="InterPro"/>
</dbReference>
<organism evidence="2 3">
    <name type="scientific">Vagococcus elongatus</name>
    <dbReference type="NCBI Taxonomy" id="180344"/>
    <lineage>
        <taxon>Bacteria</taxon>
        <taxon>Bacillati</taxon>
        <taxon>Bacillota</taxon>
        <taxon>Bacilli</taxon>
        <taxon>Lactobacillales</taxon>
        <taxon>Enterococcaceae</taxon>
        <taxon>Vagococcus</taxon>
    </lineage>
</organism>
<dbReference type="Pfam" id="PF08281">
    <property type="entry name" value="Sigma70_r4_2"/>
    <property type="match status" value="1"/>
</dbReference>
<keyword evidence="3" id="KW-1185">Reference proteome</keyword>
<reference evidence="2 3" key="1">
    <citation type="submission" date="2017-05" db="EMBL/GenBank/DDBJ databases">
        <title>Vagococcus spp. assemblies.</title>
        <authorList>
            <person name="Gulvik C.A."/>
        </authorList>
    </citation>
    <scope>NUCLEOTIDE SEQUENCE [LARGE SCALE GENOMIC DNA]</scope>
    <source>
        <strain evidence="2 3">CCUG 51432</strain>
    </source>
</reference>
<dbReference type="Proteomes" id="UP000287605">
    <property type="component" value="Unassembled WGS sequence"/>
</dbReference>
<dbReference type="Gene3D" id="1.10.10.10">
    <property type="entry name" value="Winged helix-like DNA-binding domain superfamily/Winged helix DNA-binding domain"/>
    <property type="match status" value="1"/>
</dbReference>
<dbReference type="GO" id="GO:0006352">
    <property type="term" value="P:DNA-templated transcription initiation"/>
    <property type="evidence" value="ECO:0007669"/>
    <property type="project" value="InterPro"/>
</dbReference>
<gene>
    <name evidence="2" type="ORF">CBF29_08120</name>
</gene>
<dbReference type="GO" id="GO:0016987">
    <property type="term" value="F:sigma factor activity"/>
    <property type="evidence" value="ECO:0007669"/>
    <property type="project" value="InterPro"/>
</dbReference>
<feature type="domain" description="RNA polymerase sigma factor 70 region 4 type 2" evidence="1">
    <location>
        <begin position="85"/>
        <end position="135"/>
    </location>
</feature>
<evidence type="ECO:0000313" key="3">
    <source>
        <dbReference type="Proteomes" id="UP000287605"/>
    </source>
</evidence>
<evidence type="ECO:0000313" key="2">
    <source>
        <dbReference type="EMBL" id="RSU11264.1"/>
    </source>
</evidence>
<sequence>MELRRMGKSKEEIIEEQFDAYCKAVLRNKVRGIYREEKRHDDKQVLLSGIPEQVLDELSIYDDYLLDAATMMAADILVTIRDVTLALAIDSLPDTIKKVILMSFYLDMNDTEIADHLNVSRGTVYYYRQKGLKQIKDYLEGIAHATI</sequence>
<dbReference type="InterPro" id="IPR013324">
    <property type="entry name" value="RNA_pol_sigma_r3/r4-like"/>
</dbReference>
<dbReference type="InterPro" id="IPR013249">
    <property type="entry name" value="RNA_pol_sigma70_r4_t2"/>
</dbReference>
<protein>
    <recommendedName>
        <fullName evidence="1">RNA polymerase sigma factor 70 region 4 type 2 domain-containing protein</fullName>
    </recommendedName>
</protein>
<dbReference type="EMBL" id="NGKA01000011">
    <property type="protein sequence ID" value="RSU11264.1"/>
    <property type="molecule type" value="Genomic_DNA"/>
</dbReference>